<keyword evidence="2" id="KW-1185">Reference proteome</keyword>
<keyword evidence="1" id="KW-0282">Flagellum</keyword>
<dbReference type="EMBL" id="CP001340">
    <property type="protein sequence ID" value="ACL94417.1"/>
    <property type="molecule type" value="Genomic_DNA"/>
</dbReference>
<name>A0A0H3C883_CAUVN</name>
<dbReference type="NCBIfam" id="NF004693">
    <property type="entry name" value="PRK06032.1-4"/>
    <property type="match status" value="1"/>
</dbReference>
<dbReference type="PATRIC" id="fig|565050.3.peg.937"/>
<proteinExistence type="predicted"/>
<dbReference type="OrthoDB" id="7173054at2"/>
<evidence type="ECO:0000313" key="1">
    <source>
        <dbReference type="EMBL" id="ACL94417.1"/>
    </source>
</evidence>
<gene>
    <name evidence="1" type="primary">flbE</name>
    <name evidence="1" type="ordered locus">CCNA_00952</name>
</gene>
<accession>A0A0H3C883</accession>
<dbReference type="AlphaFoldDB" id="A0A0H3C883"/>
<keyword evidence="1" id="KW-0969">Cilium</keyword>
<dbReference type="RefSeq" id="WP_010918791.1">
    <property type="nucleotide sequence ID" value="NC_011916.1"/>
</dbReference>
<reference evidence="1 2" key="1">
    <citation type="journal article" date="2010" name="J. Bacteriol.">
        <title>The genetic basis of laboratory adaptation in Caulobacter crescentus.</title>
        <authorList>
            <person name="Marks M.E."/>
            <person name="Castro-Rojas C.M."/>
            <person name="Teiling C."/>
            <person name="Du L."/>
            <person name="Kapatral V."/>
            <person name="Walunas T.L."/>
            <person name="Crosson S."/>
        </authorList>
    </citation>
    <scope>NUCLEOTIDE SEQUENCE [LARGE SCALE GENOMIC DNA]</scope>
    <source>
        <strain evidence="2">NA1000 / CB15N</strain>
    </source>
</reference>
<organism evidence="1 2">
    <name type="scientific">Caulobacter vibrioides (strain NA1000 / CB15N)</name>
    <name type="common">Caulobacter crescentus</name>
    <dbReference type="NCBI Taxonomy" id="565050"/>
    <lineage>
        <taxon>Bacteria</taxon>
        <taxon>Pseudomonadati</taxon>
        <taxon>Pseudomonadota</taxon>
        <taxon>Alphaproteobacteria</taxon>
        <taxon>Caulobacterales</taxon>
        <taxon>Caulobacteraceae</taxon>
        <taxon>Caulobacter</taxon>
    </lineage>
</organism>
<dbReference type="KEGG" id="ccs:CCNA_00952"/>
<keyword evidence="1" id="KW-0966">Cell projection</keyword>
<evidence type="ECO:0000313" key="2">
    <source>
        <dbReference type="Proteomes" id="UP000001364"/>
    </source>
</evidence>
<dbReference type="GeneID" id="7333082"/>
<dbReference type="HOGENOM" id="CLU_084179_0_0_5"/>
<sequence length="212" mass="22569">MTDIPHRKFAFDTVFDDHGGVAYTAPRVKKSFTPEEVEAAKAQAYAEGERSALVRTEQEAAQALAEVAHAVQQAFGTLAHVAHEHREGSAMLALACGRKIADAALTHFPEAPVTAALEALAREVEAQPRIFVRVSPELEERTQQALENVAAQIGFQGQIVARADGAMAPAAFTFDWGDGRAAFDPDGAAQRVAEALEAAIAAEGLHAEPLFT</sequence>
<dbReference type="Proteomes" id="UP000001364">
    <property type="component" value="Chromosome"/>
</dbReference>
<dbReference type="RefSeq" id="YP_002516325.1">
    <property type="nucleotide sequence ID" value="NC_011916.1"/>
</dbReference>
<protein>
    <submittedName>
        <fullName evidence="1">Flagellar assembly protein FlbE/FliH</fullName>
    </submittedName>
</protein>